<dbReference type="SMART" id="SM00248">
    <property type="entry name" value="ANK"/>
    <property type="match status" value="2"/>
</dbReference>
<feature type="compositionally biased region" description="Basic residues" evidence="3">
    <location>
        <begin position="690"/>
        <end position="701"/>
    </location>
</feature>
<dbReference type="InterPro" id="IPR051625">
    <property type="entry name" value="Signaling_Regulatory_Domain"/>
</dbReference>
<dbReference type="InterPro" id="IPR036770">
    <property type="entry name" value="Ankyrin_rpt-contain_sf"/>
</dbReference>
<dbReference type="FunFam" id="2.130.10.30:FF:000011">
    <property type="entry name" value="inhibitor of Bruton tyrosine kinase isoform X2"/>
    <property type="match status" value="1"/>
</dbReference>
<feature type="region of interest" description="Disordered" evidence="3">
    <location>
        <begin position="681"/>
        <end position="711"/>
    </location>
</feature>
<dbReference type="Proteomes" id="UP000472265">
    <property type="component" value="Chromosome 17"/>
</dbReference>
<dbReference type="SUPFAM" id="SSF54695">
    <property type="entry name" value="POZ domain"/>
    <property type="match status" value="2"/>
</dbReference>
<dbReference type="SUPFAM" id="SSF50985">
    <property type="entry name" value="RCC1/BLIP-II"/>
    <property type="match status" value="1"/>
</dbReference>
<feature type="repeat" description="RCC1" evidence="2">
    <location>
        <begin position="197"/>
        <end position="248"/>
    </location>
</feature>
<evidence type="ECO:0000256" key="3">
    <source>
        <dbReference type="SAM" id="MobiDB-lite"/>
    </source>
</evidence>
<dbReference type="Gene3D" id="2.130.10.30">
    <property type="entry name" value="Regulator of chromosome condensation 1/beta-lactamase-inhibitor protein II"/>
    <property type="match status" value="1"/>
</dbReference>
<dbReference type="PANTHER" id="PTHR22872:SF2">
    <property type="entry name" value="INHIBITOR OF BRUTON TYROSINE KINASE"/>
    <property type="match status" value="1"/>
</dbReference>
<feature type="repeat" description="RCC1" evidence="2">
    <location>
        <begin position="143"/>
        <end position="196"/>
    </location>
</feature>
<feature type="domain" description="BTB" evidence="5">
    <location>
        <begin position="558"/>
        <end position="640"/>
    </location>
</feature>
<dbReference type="Gene3D" id="1.25.40.20">
    <property type="entry name" value="Ankyrin repeat-containing domain"/>
    <property type="match status" value="1"/>
</dbReference>
<gene>
    <name evidence="6" type="primary">IBTK</name>
    <name evidence="6" type="synonym">ibtk</name>
</gene>
<dbReference type="Pfam" id="PF12796">
    <property type="entry name" value="Ank_2"/>
    <property type="match status" value="1"/>
</dbReference>
<evidence type="ECO:0000256" key="4">
    <source>
        <dbReference type="SAM" id="Phobius"/>
    </source>
</evidence>
<dbReference type="Pfam" id="PF00415">
    <property type="entry name" value="RCC1"/>
    <property type="match status" value="3"/>
</dbReference>
<proteinExistence type="predicted"/>
<evidence type="ECO:0000313" key="7">
    <source>
        <dbReference type="Proteomes" id="UP000472265"/>
    </source>
</evidence>
<dbReference type="AlphaFoldDB" id="A0A671WF02"/>
<dbReference type="SUPFAM" id="SSF48403">
    <property type="entry name" value="Ankyrin repeat"/>
    <property type="match status" value="1"/>
</dbReference>
<dbReference type="CDD" id="cd18302">
    <property type="entry name" value="BTB2_POZ_IBtk"/>
    <property type="match status" value="1"/>
</dbReference>
<dbReference type="PROSITE" id="PS50097">
    <property type="entry name" value="BTB"/>
    <property type="match status" value="2"/>
</dbReference>
<sequence>MSLASPCCTPKCRSSEHADQVVAALTRGSEGKLRSFLNSYCYNAATVRDEFGRNALHMAASLGKKAILEWLLESKSADLMVKDKESGWTALHRSAFYGQIHCLISLVKHAGLLSTQDREGLSVLDITMKDRPSHVVFRNTDPTEVYTWGNNTNFSLGHGNQESRQHPELVDVFARTGVYIKQVVLCKFHSVFLSQKGQVFTCGHGQGGRLGHGDEQTYLVPRMVEGLMSHHCSQVAAAKDHTVVLTEEGYVYTFGLNTFHQLGLAPPPAAAHVPKQVFSKTLKGRTVIGVAAGRFHTVLWTREAVYTMGLNGGQLGYLLDPNGEKCVTAPRQVSALHHKDVTIAMVAASDGATVVVTEKGDVYLLADYQCKKMASRQLNIKKVLVSGGSLDHRVVPQILNEGGGEKVSILALDEAGRVFCWRSCGSSVRQCRWAYGRQVFMSDIALSKNDIMFVTQEGEGFSGVWAGEYKKYGEKKEVSVEVCGPSDAGTVYERIRLEKLPYVHRAVSVTMDSKGRNFGVLQSDPKTSLYEIPIISPSSFTQHFRRLLDEADEMDSIHDVTLQAGDRTFPAHKYILSMRSEFFRKQFISEHCGDDEELDAEVRKSEDAVGCDLIILEKIPADMLEYALHFIYTDSCELLEHGARPRVSGDSEQERLISSLQDLGLRGRSALEVYRSLPTAAKGDGDKAKSKCAKPGKKGKGGKGDKTGANDGGANPVKIFQGVAKKLGLGSLSARLDGVKYENGKINVVNKKTGNKPKFYQKKCSYLCDVTLKSEDGKEFPCHKCVLCARLEYFNSMLGNPWIEATSCTALELPTSSEILQVILEYIYTDESPTIKESLNVEFVCNVLVVADQLLITRLKEMCEVVITENLTLKNAAELLEFAAMYNAEQLKLSCLQFIVLNMALLAMTVWIFQLLYFSFQIPAMQKRVITPYPGAPDLSVYEDEDLDSPYVLMMVPHYPSREILLKKAKMKAKKKPRRRSDSSGGYTLSDIIQSPPSSKANSTESLQELLTSDSEGSYMGVGSPRDIQSPIFHDRAEVNILNLMKQTCILAAVSASLKKSANKYLTCVYCDSLGFTWIDGYDITDHKKNSVSPHNTTLCLHCCILQLTDIFPPACSVNTSIKHSPVPAKLSQKQRKMLAMANKEASVESSASKPTPTGTPSKSSGKACPPLSSSLVTFASIVEEEKQQEAALIRSREKPLALIQIEERAIQDLLIHYKARDNPDELIVVERSSRGPMAAPTWNKH</sequence>
<feature type="region of interest" description="Disordered" evidence="3">
    <location>
        <begin position="1142"/>
        <end position="1170"/>
    </location>
</feature>
<keyword evidence="1" id="KW-0677">Repeat</keyword>
<name>A0A671WF02_SPAAU</name>
<reference evidence="6" key="3">
    <citation type="submission" date="2025-09" db="UniProtKB">
        <authorList>
            <consortium name="Ensembl"/>
        </authorList>
    </citation>
    <scope>IDENTIFICATION</scope>
</reference>
<evidence type="ECO:0000259" key="5">
    <source>
        <dbReference type="PROSITE" id="PS50097"/>
    </source>
</evidence>
<feature type="compositionally biased region" description="Polar residues" evidence="3">
    <location>
        <begin position="983"/>
        <end position="1007"/>
    </location>
</feature>
<dbReference type="InterPro" id="IPR002110">
    <property type="entry name" value="Ankyrin_rpt"/>
</dbReference>
<protein>
    <submittedName>
        <fullName evidence="6">Inhibitor of Bruton tyrosine kinase</fullName>
    </submittedName>
</protein>
<reference evidence="6" key="2">
    <citation type="submission" date="2025-08" db="UniProtKB">
        <authorList>
            <consortium name="Ensembl"/>
        </authorList>
    </citation>
    <scope>IDENTIFICATION</scope>
</reference>
<dbReference type="GO" id="GO:0005654">
    <property type="term" value="C:nucleoplasm"/>
    <property type="evidence" value="ECO:0007669"/>
    <property type="project" value="TreeGrafter"/>
</dbReference>
<dbReference type="PRINTS" id="PR00633">
    <property type="entry name" value="RCCNDNSATION"/>
</dbReference>
<evidence type="ECO:0000313" key="6">
    <source>
        <dbReference type="Ensembl" id="ENSSAUP00010037530.1"/>
    </source>
</evidence>
<dbReference type="GeneTree" id="ENSGT00940000156277"/>
<dbReference type="CDD" id="cd18301">
    <property type="entry name" value="BTB1_POZ_IBtk"/>
    <property type="match status" value="1"/>
</dbReference>
<feature type="domain" description="BTB" evidence="5">
    <location>
        <begin position="768"/>
        <end position="836"/>
    </location>
</feature>
<dbReference type="GO" id="GO:0030292">
    <property type="term" value="F:protein tyrosine kinase inhibitor activity"/>
    <property type="evidence" value="ECO:0007669"/>
    <property type="project" value="TreeGrafter"/>
</dbReference>
<keyword evidence="4" id="KW-1133">Transmembrane helix</keyword>
<dbReference type="InterPro" id="IPR011333">
    <property type="entry name" value="SKP1/BTB/POZ_sf"/>
</dbReference>
<keyword evidence="4" id="KW-0812">Transmembrane</keyword>
<dbReference type="InterPro" id="IPR000210">
    <property type="entry name" value="BTB/POZ_dom"/>
</dbReference>
<dbReference type="GO" id="GO:0019901">
    <property type="term" value="F:protein kinase binding"/>
    <property type="evidence" value="ECO:0007669"/>
    <property type="project" value="TreeGrafter"/>
</dbReference>
<feature type="repeat" description="RCC1" evidence="2">
    <location>
        <begin position="249"/>
        <end position="303"/>
    </location>
</feature>
<evidence type="ECO:0000256" key="2">
    <source>
        <dbReference type="PROSITE-ProRule" id="PRU00235"/>
    </source>
</evidence>
<dbReference type="FunFam" id="3.30.710.10:FF:000105">
    <property type="entry name" value="inhibitor of Bruton tyrosine kinase isoform X1"/>
    <property type="match status" value="1"/>
</dbReference>
<feature type="transmembrane region" description="Helical" evidence="4">
    <location>
        <begin position="896"/>
        <end position="918"/>
    </location>
</feature>
<organism evidence="6 7">
    <name type="scientific">Sparus aurata</name>
    <name type="common">Gilthead sea bream</name>
    <dbReference type="NCBI Taxonomy" id="8175"/>
    <lineage>
        <taxon>Eukaryota</taxon>
        <taxon>Metazoa</taxon>
        <taxon>Chordata</taxon>
        <taxon>Craniata</taxon>
        <taxon>Vertebrata</taxon>
        <taxon>Euteleostomi</taxon>
        <taxon>Actinopterygii</taxon>
        <taxon>Neopterygii</taxon>
        <taxon>Teleostei</taxon>
        <taxon>Neoteleostei</taxon>
        <taxon>Acanthomorphata</taxon>
        <taxon>Eupercaria</taxon>
        <taxon>Spariformes</taxon>
        <taxon>Sparidae</taxon>
        <taxon>Sparus</taxon>
    </lineage>
</organism>
<dbReference type="InterPro" id="IPR009091">
    <property type="entry name" value="RCC1/BLIP-II"/>
</dbReference>
<evidence type="ECO:0000256" key="1">
    <source>
        <dbReference type="ARBA" id="ARBA00022737"/>
    </source>
</evidence>
<dbReference type="PROSITE" id="PS50012">
    <property type="entry name" value="RCC1_3"/>
    <property type="match status" value="3"/>
</dbReference>
<reference evidence="6" key="1">
    <citation type="submission" date="2021-04" db="EMBL/GenBank/DDBJ databases">
        <authorList>
            <consortium name="Wellcome Sanger Institute Data Sharing"/>
        </authorList>
    </citation>
    <scope>NUCLEOTIDE SEQUENCE [LARGE SCALE GENOMIC DNA]</scope>
</reference>
<dbReference type="SMART" id="SM00225">
    <property type="entry name" value="BTB"/>
    <property type="match status" value="2"/>
</dbReference>
<keyword evidence="7" id="KW-1185">Reference proteome</keyword>
<feature type="compositionally biased region" description="Basic residues" evidence="3">
    <location>
        <begin position="969"/>
        <end position="979"/>
    </location>
</feature>
<dbReference type="Ensembl" id="ENSSAUT00010039536.1">
    <property type="protein sequence ID" value="ENSSAUP00010037530.1"/>
    <property type="gene ID" value="ENSSAUG00010015798.1"/>
</dbReference>
<dbReference type="PANTHER" id="PTHR22872">
    <property type="entry name" value="BTK-BINDING PROTEIN-RELATED"/>
    <property type="match status" value="1"/>
</dbReference>
<dbReference type="Pfam" id="PF00651">
    <property type="entry name" value="BTB"/>
    <property type="match status" value="2"/>
</dbReference>
<keyword evidence="4" id="KW-0472">Membrane</keyword>
<accession>A0A671WF02</accession>
<dbReference type="Gene3D" id="3.30.710.10">
    <property type="entry name" value="Potassium Channel Kv1.1, Chain A"/>
    <property type="match status" value="2"/>
</dbReference>
<feature type="compositionally biased region" description="Polar residues" evidence="3">
    <location>
        <begin position="1148"/>
        <end position="1165"/>
    </location>
</feature>
<feature type="region of interest" description="Disordered" evidence="3">
    <location>
        <begin position="969"/>
        <end position="1007"/>
    </location>
</feature>
<dbReference type="InterPro" id="IPR000408">
    <property type="entry name" value="Reg_chr_condens"/>
</dbReference>
<dbReference type="GO" id="GO:0005737">
    <property type="term" value="C:cytoplasm"/>
    <property type="evidence" value="ECO:0007669"/>
    <property type="project" value="TreeGrafter"/>
</dbReference>